<dbReference type="PANTHER" id="PTHR30483:SF6">
    <property type="entry name" value="PERIPLASMIC BINDING PROTEIN OF ABC TRANSPORTER FOR NATURAL AMINO ACIDS"/>
    <property type="match status" value="1"/>
</dbReference>
<dbReference type="SUPFAM" id="SSF53822">
    <property type="entry name" value="Periplasmic binding protein-like I"/>
    <property type="match status" value="1"/>
</dbReference>
<organism evidence="4 5">
    <name type="scientific">Roseivivax lentus</name>
    <dbReference type="NCBI Taxonomy" id="633194"/>
    <lineage>
        <taxon>Bacteria</taxon>
        <taxon>Pseudomonadati</taxon>
        <taxon>Pseudomonadota</taxon>
        <taxon>Alphaproteobacteria</taxon>
        <taxon>Rhodobacterales</taxon>
        <taxon>Roseobacteraceae</taxon>
        <taxon>Roseivivax</taxon>
    </lineage>
</organism>
<name>A0A1N7JZA2_9RHOB</name>
<protein>
    <submittedName>
        <fullName evidence="4">ABC transporter, substrate binding protein, PQQ-dependent alcohol dehydrogenase system</fullName>
    </submittedName>
</protein>
<dbReference type="OrthoDB" id="5341635at2"/>
<dbReference type="STRING" id="633194.SAMN05421759_101336"/>
<dbReference type="AlphaFoldDB" id="A0A1N7JZA2"/>
<keyword evidence="1" id="KW-0813">Transport</keyword>
<evidence type="ECO:0000256" key="2">
    <source>
        <dbReference type="SAM" id="MobiDB-lite"/>
    </source>
</evidence>
<dbReference type="PANTHER" id="PTHR30483">
    <property type="entry name" value="LEUCINE-SPECIFIC-BINDING PROTEIN"/>
    <property type="match status" value="1"/>
</dbReference>
<dbReference type="InterPro" id="IPR028082">
    <property type="entry name" value="Peripla_BP_I"/>
</dbReference>
<dbReference type="CDD" id="cd06268">
    <property type="entry name" value="PBP1_ABC_transporter_LIVBP-like"/>
    <property type="match status" value="1"/>
</dbReference>
<feature type="signal peptide" evidence="3">
    <location>
        <begin position="1"/>
        <end position="21"/>
    </location>
</feature>
<dbReference type="InterPro" id="IPR051010">
    <property type="entry name" value="BCAA_transport"/>
</dbReference>
<sequence length="392" mass="41761">MHGILRGLVVAFGLFVSAAAAQTPVAVEVTYLRQVVPPPPTLSNLDPRPEDRGPAGAALGLSDNATTGRFLGQDWSLELVDVAPGADWAAAVADRLATDAFVLLDAPAEQILAAADAAQAAGSAALLINVSAEATDLRAGSCRANLLHTVPSLAMRADALAQMFVKKRWEEIALIAGQNTSDQAYAAALRASLAKFGLGLEAETDWTFDADMRRSAAAEVPLLTQPLGDYDVLLVADEVHDFGRYILYNTWAPRPVAGSEGLTAEGWAPVVEQWGAAQLQSRFQEASGRQMLPRDYAAWAAMRSLGEAVTRTGSADPATLRDYMLGPDFELAGFLGRPLTFRPWNGQLRQPIPIVHPRALVAQAPLEGFLHQVNELDTLGLDRGEAGCTAFE</sequence>
<keyword evidence="5" id="KW-1185">Reference proteome</keyword>
<keyword evidence="1" id="KW-0029">Amino-acid transport</keyword>
<keyword evidence="3" id="KW-0732">Signal</keyword>
<dbReference type="NCBIfam" id="TIGR03863">
    <property type="entry name" value="PQQ_ABC_bind"/>
    <property type="match status" value="1"/>
</dbReference>
<evidence type="ECO:0000313" key="4">
    <source>
        <dbReference type="EMBL" id="SIS54660.1"/>
    </source>
</evidence>
<feature type="chain" id="PRO_5013315160" evidence="3">
    <location>
        <begin position="22"/>
        <end position="392"/>
    </location>
</feature>
<dbReference type="Gene3D" id="3.40.50.2300">
    <property type="match status" value="2"/>
</dbReference>
<gene>
    <name evidence="4" type="ORF">SAMN05421759_101336</name>
</gene>
<dbReference type="EMBL" id="FTOQ01000001">
    <property type="protein sequence ID" value="SIS54660.1"/>
    <property type="molecule type" value="Genomic_DNA"/>
</dbReference>
<proteinExistence type="predicted"/>
<evidence type="ECO:0000256" key="3">
    <source>
        <dbReference type="SAM" id="SignalP"/>
    </source>
</evidence>
<evidence type="ECO:0000256" key="1">
    <source>
        <dbReference type="ARBA" id="ARBA00022970"/>
    </source>
</evidence>
<accession>A0A1N7JZA2</accession>
<reference evidence="5" key="1">
    <citation type="submission" date="2017-01" db="EMBL/GenBank/DDBJ databases">
        <authorList>
            <person name="Varghese N."/>
            <person name="Submissions S."/>
        </authorList>
    </citation>
    <scope>NUCLEOTIDE SEQUENCE [LARGE SCALE GENOMIC DNA]</scope>
    <source>
        <strain evidence="5">DSM 29430</strain>
    </source>
</reference>
<dbReference type="Proteomes" id="UP000186684">
    <property type="component" value="Unassembled WGS sequence"/>
</dbReference>
<dbReference type="RefSeq" id="WP_076444350.1">
    <property type="nucleotide sequence ID" value="NZ_FTOQ01000001.1"/>
</dbReference>
<dbReference type="InterPro" id="IPR022478">
    <property type="entry name" value="ABC_transptr_sub-bd_PQQ"/>
</dbReference>
<evidence type="ECO:0000313" key="5">
    <source>
        <dbReference type="Proteomes" id="UP000186684"/>
    </source>
</evidence>
<feature type="region of interest" description="Disordered" evidence="2">
    <location>
        <begin position="38"/>
        <end position="61"/>
    </location>
</feature>
<dbReference type="GO" id="GO:0006865">
    <property type="term" value="P:amino acid transport"/>
    <property type="evidence" value="ECO:0007669"/>
    <property type="project" value="UniProtKB-KW"/>
</dbReference>